<evidence type="ECO:0000313" key="1">
    <source>
        <dbReference type="EMBL" id="SUZ33466.1"/>
    </source>
</evidence>
<protein>
    <submittedName>
        <fullName evidence="1">Uncharacterized protein</fullName>
    </submittedName>
</protein>
<evidence type="ECO:0000313" key="2">
    <source>
        <dbReference type="Proteomes" id="UP000272908"/>
    </source>
</evidence>
<organism evidence="1 2">
    <name type="scientific">Roseinatronobacter ekhonensis</name>
    <dbReference type="NCBI Taxonomy" id="254356"/>
    <lineage>
        <taxon>Bacteria</taxon>
        <taxon>Pseudomonadati</taxon>
        <taxon>Pseudomonadota</taxon>
        <taxon>Alphaproteobacteria</taxon>
        <taxon>Rhodobacterales</taxon>
        <taxon>Paracoccaceae</taxon>
        <taxon>Roseinatronobacter</taxon>
    </lineage>
</organism>
<sequence length="31" mass="3506">MRKFAVLGRQLTQDFVELEDALTLIWNGAAV</sequence>
<dbReference type="AlphaFoldDB" id="A0A3B0N0A1"/>
<dbReference type="EMBL" id="UIHC01000051">
    <property type="protein sequence ID" value="SUZ33466.1"/>
    <property type="molecule type" value="Genomic_DNA"/>
</dbReference>
<proteinExistence type="predicted"/>
<dbReference type="Proteomes" id="UP000272908">
    <property type="component" value="Unassembled WGS sequence"/>
</dbReference>
<accession>A0A3B0N0A1</accession>
<reference evidence="2" key="1">
    <citation type="submission" date="2018-08" db="EMBL/GenBank/DDBJ databases">
        <authorList>
            <person name="Rodrigo-Torres L."/>
            <person name="Arahal R. D."/>
            <person name="Lucena T."/>
        </authorList>
    </citation>
    <scope>NUCLEOTIDE SEQUENCE [LARGE SCALE GENOMIC DNA]</scope>
    <source>
        <strain evidence="2">CECT 7235</strain>
    </source>
</reference>
<gene>
    <name evidence="1" type="ORF">ROE7235_03236</name>
</gene>
<keyword evidence="2" id="KW-1185">Reference proteome</keyword>
<name>A0A3B0N0A1_9RHOB</name>